<evidence type="ECO:0000313" key="1">
    <source>
        <dbReference type="EMBL" id="KKM16092.1"/>
    </source>
</evidence>
<dbReference type="AlphaFoldDB" id="A0A0F9HLS1"/>
<accession>A0A0F9HLS1</accession>
<gene>
    <name evidence="1" type="ORF">LCGC14_1689310</name>
</gene>
<reference evidence="1" key="1">
    <citation type="journal article" date="2015" name="Nature">
        <title>Complex archaea that bridge the gap between prokaryotes and eukaryotes.</title>
        <authorList>
            <person name="Spang A."/>
            <person name="Saw J.H."/>
            <person name="Jorgensen S.L."/>
            <person name="Zaremba-Niedzwiedzka K."/>
            <person name="Martijn J."/>
            <person name="Lind A.E."/>
            <person name="van Eijk R."/>
            <person name="Schleper C."/>
            <person name="Guy L."/>
            <person name="Ettema T.J."/>
        </authorList>
    </citation>
    <scope>NUCLEOTIDE SEQUENCE</scope>
</reference>
<name>A0A0F9HLS1_9ZZZZ</name>
<organism evidence="1">
    <name type="scientific">marine sediment metagenome</name>
    <dbReference type="NCBI Taxonomy" id="412755"/>
    <lineage>
        <taxon>unclassified sequences</taxon>
        <taxon>metagenomes</taxon>
        <taxon>ecological metagenomes</taxon>
    </lineage>
</organism>
<comment type="caution">
    <text evidence="1">The sequence shown here is derived from an EMBL/GenBank/DDBJ whole genome shotgun (WGS) entry which is preliminary data.</text>
</comment>
<protein>
    <submittedName>
        <fullName evidence="1">Uncharacterized protein</fullName>
    </submittedName>
</protein>
<sequence>MARITVNDVEALYKPRPDQDLRVAIASAQHFVDAVLVPKNELTADQLADVQAAWAAGDASVVNPPVSSGSGRNRTVQYEGTGQNRYYELAARLDTTGTIKKLLSQNGLPTKASITFINSAAEVA</sequence>
<proteinExistence type="predicted"/>
<dbReference type="EMBL" id="LAZR01014753">
    <property type="protein sequence ID" value="KKM16092.1"/>
    <property type="molecule type" value="Genomic_DNA"/>
</dbReference>